<dbReference type="EMBL" id="JAKOGI010000011">
    <property type="protein sequence ID" value="KAJ8451144.1"/>
    <property type="molecule type" value="Genomic_DNA"/>
</dbReference>
<evidence type="ECO:0000313" key="3">
    <source>
        <dbReference type="Proteomes" id="UP001153076"/>
    </source>
</evidence>
<reference evidence="2" key="1">
    <citation type="submission" date="2022-04" db="EMBL/GenBank/DDBJ databases">
        <title>Carnegiea gigantea Genome sequencing and assembly v2.</title>
        <authorList>
            <person name="Copetti D."/>
            <person name="Sanderson M.J."/>
            <person name="Burquez A."/>
            <person name="Wojciechowski M.F."/>
        </authorList>
    </citation>
    <scope>NUCLEOTIDE SEQUENCE</scope>
    <source>
        <strain evidence="2">SGP5-SGP5p</strain>
        <tissue evidence="2">Aerial part</tissue>
    </source>
</reference>
<feature type="compositionally biased region" description="Basic and acidic residues" evidence="1">
    <location>
        <begin position="105"/>
        <end position="117"/>
    </location>
</feature>
<feature type="compositionally biased region" description="Basic residues" evidence="1">
    <location>
        <begin position="226"/>
        <end position="238"/>
    </location>
</feature>
<feature type="region of interest" description="Disordered" evidence="1">
    <location>
        <begin position="1"/>
        <end position="22"/>
    </location>
</feature>
<evidence type="ECO:0000313" key="2">
    <source>
        <dbReference type="EMBL" id="KAJ8451144.1"/>
    </source>
</evidence>
<gene>
    <name evidence="2" type="ORF">Cgig2_026953</name>
</gene>
<organism evidence="2 3">
    <name type="scientific">Carnegiea gigantea</name>
    <dbReference type="NCBI Taxonomy" id="171969"/>
    <lineage>
        <taxon>Eukaryota</taxon>
        <taxon>Viridiplantae</taxon>
        <taxon>Streptophyta</taxon>
        <taxon>Embryophyta</taxon>
        <taxon>Tracheophyta</taxon>
        <taxon>Spermatophyta</taxon>
        <taxon>Magnoliopsida</taxon>
        <taxon>eudicotyledons</taxon>
        <taxon>Gunneridae</taxon>
        <taxon>Pentapetalae</taxon>
        <taxon>Caryophyllales</taxon>
        <taxon>Cactineae</taxon>
        <taxon>Cactaceae</taxon>
        <taxon>Cactoideae</taxon>
        <taxon>Echinocereeae</taxon>
        <taxon>Carnegiea</taxon>
    </lineage>
</organism>
<name>A0A9Q1KWV1_9CARY</name>
<proteinExistence type="predicted"/>
<protein>
    <submittedName>
        <fullName evidence="2">Uncharacterized protein</fullName>
    </submittedName>
</protein>
<keyword evidence="3" id="KW-1185">Reference proteome</keyword>
<evidence type="ECO:0000256" key="1">
    <source>
        <dbReference type="SAM" id="MobiDB-lite"/>
    </source>
</evidence>
<sequence length="238" mass="26761">MASAKLQKPNSEACSKAHEEHRFSHKISEMTAWGSKVLGHKHQEHQAVTKHCNTCQCVAPKDVKPTVTETNKKEHATTVSRKDAKFDACKDAKKQKGEPAGTVNRDAKHSTCLELKRKEKQHATSTATKDPKQAPSSEMKKKEMKEQHEKSNTTEACNTITKKEHKGEPSNHWFSSMADHWKDRIKMMKTKDVKSKDSSSTNSSSDADSEDEALEKKKACIQIKDKSHHHHGTKTTPK</sequence>
<feature type="compositionally biased region" description="Basic and acidic residues" evidence="1">
    <location>
        <begin position="179"/>
        <end position="197"/>
    </location>
</feature>
<accession>A0A9Q1KWV1</accession>
<feature type="region of interest" description="Disordered" evidence="1">
    <location>
        <begin position="66"/>
        <end position="238"/>
    </location>
</feature>
<feature type="compositionally biased region" description="Basic and acidic residues" evidence="1">
    <location>
        <begin position="70"/>
        <end position="97"/>
    </location>
</feature>
<dbReference type="AlphaFoldDB" id="A0A9Q1KWV1"/>
<dbReference type="OrthoDB" id="1719445at2759"/>
<dbReference type="Proteomes" id="UP001153076">
    <property type="component" value="Unassembled WGS sequence"/>
</dbReference>
<comment type="caution">
    <text evidence="2">The sequence shown here is derived from an EMBL/GenBank/DDBJ whole genome shotgun (WGS) entry which is preliminary data.</text>
</comment>
<feature type="compositionally biased region" description="Basic and acidic residues" evidence="1">
    <location>
        <begin position="138"/>
        <end position="152"/>
    </location>
</feature>